<dbReference type="InterPro" id="IPR020846">
    <property type="entry name" value="MFS_dom"/>
</dbReference>
<dbReference type="Pfam" id="PF07690">
    <property type="entry name" value="MFS_1"/>
    <property type="match status" value="1"/>
</dbReference>
<dbReference type="Proteomes" id="UP000627838">
    <property type="component" value="Unassembled WGS sequence"/>
</dbReference>
<dbReference type="RefSeq" id="WP_192760364.1">
    <property type="nucleotide sequence ID" value="NZ_JADBDZ010000001.1"/>
</dbReference>
<feature type="transmembrane region" description="Helical" evidence="10">
    <location>
        <begin position="299"/>
        <end position="320"/>
    </location>
</feature>
<dbReference type="SUPFAM" id="SSF103473">
    <property type="entry name" value="MFS general substrate transporter"/>
    <property type="match status" value="1"/>
</dbReference>
<protein>
    <recommendedName>
        <fullName evidence="8">Multidrug efflux pump Tap</fullName>
    </recommendedName>
</protein>
<evidence type="ECO:0000313" key="13">
    <source>
        <dbReference type="Proteomes" id="UP000627838"/>
    </source>
</evidence>
<feature type="transmembrane region" description="Helical" evidence="10">
    <location>
        <begin position="238"/>
        <end position="260"/>
    </location>
</feature>
<feature type="domain" description="Major facilitator superfamily (MFS) profile" evidence="11">
    <location>
        <begin position="229"/>
        <end position="453"/>
    </location>
</feature>
<reference evidence="12 13" key="1">
    <citation type="submission" date="2020-10" db="EMBL/GenBank/DDBJ databases">
        <title>Sequencing the genomes of 1000 actinobacteria strains.</title>
        <authorList>
            <person name="Klenk H.-P."/>
        </authorList>
    </citation>
    <scope>NUCLEOTIDE SEQUENCE [LARGE SCALE GENOMIC DNA]</scope>
    <source>
        <strain evidence="12 13">DSM 46744</strain>
    </source>
</reference>
<evidence type="ECO:0000256" key="6">
    <source>
        <dbReference type="ARBA" id="ARBA00023136"/>
    </source>
</evidence>
<dbReference type="InterPro" id="IPR011701">
    <property type="entry name" value="MFS"/>
</dbReference>
<gene>
    <name evidence="12" type="ORF">H4W34_003733</name>
</gene>
<feature type="compositionally biased region" description="Basic and acidic residues" evidence="9">
    <location>
        <begin position="414"/>
        <end position="425"/>
    </location>
</feature>
<evidence type="ECO:0000259" key="11">
    <source>
        <dbReference type="PROSITE" id="PS50850"/>
    </source>
</evidence>
<feature type="transmembrane region" description="Helical" evidence="10">
    <location>
        <begin position="115"/>
        <end position="137"/>
    </location>
</feature>
<feature type="transmembrane region" description="Helical" evidence="10">
    <location>
        <begin position="60"/>
        <end position="78"/>
    </location>
</feature>
<evidence type="ECO:0000256" key="10">
    <source>
        <dbReference type="SAM" id="Phobius"/>
    </source>
</evidence>
<dbReference type="PROSITE" id="PS50850">
    <property type="entry name" value="MFS"/>
    <property type="match status" value="1"/>
</dbReference>
<keyword evidence="3" id="KW-1003">Cell membrane</keyword>
<keyword evidence="2" id="KW-0813">Transport</keyword>
<name>A0ABR9JTL1_9ACTN</name>
<sequence>MPFLMGAPPDVPDRSGGGTGGPGRDFLLLWTAAGAGGLAQRVAAIALPLLALVGTGSARAAGAVMFAALVPNLVVLLPAGPLVDRTDPRRLMVCCDAGCLIAGLTVAVPALTGRVWLGHLLVAAFVLGALGVVYQVAERSAVPRVVPDAGLAAALSRNEARVRAAGLLGPPTGTGLLAVAAALPFVFTTVAHLASLLLLLRISGDLRPQRREREPGTLAAQIGTGAAWVLRRPFLRTLVLLLAASNLVFQGLTLVLMTIVTERDGPVALVGLITALGGLGGLAGALAGRWWMRRLSRRALVVGGFAVWAAATALVAVATAPVPLAALYTVSGYVGGLLNVVGMVEVLRAAPDHLVGRVTSVVTLIGLGPAALGGPVAGGLLEAAGTAPTVLGMGAVMAVLALLAASSPAVRSMTGRERTGEKGDDGSDDTSSGGPGSGHRRAHRRGGAAAAGP</sequence>
<evidence type="ECO:0000256" key="5">
    <source>
        <dbReference type="ARBA" id="ARBA00022989"/>
    </source>
</evidence>
<comment type="similarity">
    <text evidence="7">Belongs to the major facilitator superfamily. Drug:H(+) antiporter-3 (DHA3) (TC 2.A.1.21) family.</text>
</comment>
<evidence type="ECO:0000256" key="8">
    <source>
        <dbReference type="ARBA" id="ARBA00040914"/>
    </source>
</evidence>
<evidence type="ECO:0000256" key="1">
    <source>
        <dbReference type="ARBA" id="ARBA00004429"/>
    </source>
</evidence>
<evidence type="ECO:0000256" key="7">
    <source>
        <dbReference type="ARBA" id="ARBA00038075"/>
    </source>
</evidence>
<comment type="caution">
    <text evidence="12">The sequence shown here is derived from an EMBL/GenBank/DDBJ whole genome shotgun (WGS) entry which is preliminary data.</text>
</comment>
<dbReference type="PANTHER" id="PTHR23513">
    <property type="entry name" value="INTEGRAL MEMBRANE EFFLUX PROTEIN-RELATED"/>
    <property type="match status" value="1"/>
</dbReference>
<dbReference type="InterPro" id="IPR036259">
    <property type="entry name" value="MFS_trans_sf"/>
</dbReference>
<dbReference type="PANTHER" id="PTHR23513:SF9">
    <property type="entry name" value="ENTEROBACTIN EXPORTER ENTS"/>
    <property type="match status" value="1"/>
</dbReference>
<keyword evidence="4 10" id="KW-0812">Transmembrane</keyword>
<feature type="transmembrane region" description="Helical" evidence="10">
    <location>
        <begin position="390"/>
        <end position="410"/>
    </location>
</feature>
<keyword evidence="6 10" id="KW-0472">Membrane</keyword>
<keyword evidence="13" id="KW-1185">Reference proteome</keyword>
<feature type="transmembrane region" description="Helical" evidence="10">
    <location>
        <begin position="326"/>
        <end position="347"/>
    </location>
</feature>
<accession>A0ABR9JTL1</accession>
<feature type="transmembrane region" description="Helical" evidence="10">
    <location>
        <begin position="176"/>
        <end position="200"/>
    </location>
</feature>
<feature type="region of interest" description="Disordered" evidence="9">
    <location>
        <begin position="411"/>
        <end position="453"/>
    </location>
</feature>
<evidence type="ECO:0000313" key="12">
    <source>
        <dbReference type="EMBL" id="MBE1533900.1"/>
    </source>
</evidence>
<evidence type="ECO:0000256" key="9">
    <source>
        <dbReference type="SAM" id="MobiDB-lite"/>
    </source>
</evidence>
<proteinExistence type="inferred from homology"/>
<evidence type="ECO:0000256" key="2">
    <source>
        <dbReference type="ARBA" id="ARBA00022448"/>
    </source>
</evidence>
<comment type="subcellular location">
    <subcellularLocation>
        <location evidence="1">Cell inner membrane</location>
        <topology evidence="1">Multi-pass membrane protein</topology>
    </subcellularLocation>
</comment>
<feature type="transmembrane region" description="Helical" evidence="10">
    <location>
        <begin position="266"/>
        <end position="287"/>
    </location>
</feature>
<feature type="transmembrane region" description="Helical" evidence="10">
    <location>
        <begin position="354"/>
        <end position="378"/>
    </location>
</feature>
<dbReference type="EMBL" id="JADBDZ010000001">
    <property type="protein sequence ID" value="MBE1533900.1"/>
    <property type="molecule type" value="Genomic_DNA"/>
</dbReference>
<dbReference type="Gene3D" id="1.20.1250.20">
    <property type="entry name" value="MFS general substrate transporter like domains"/>
    <property type="match status" value="1"/>
</dbReference>
<organism evidence="12 13">
    <name type="scientific">Actinomadura algeriensis</name>
    <dbReference type="NCBI Taxonomy" id="1679523"/>
    <lineage>
        <taxon>Bacteria</taxon>
        <taxon>Bacillati</taxon>
        <taxon>Actinomycetota</taxon>
        <taxon>Actinomycetes</taxon>
        <taxon>Streptosporangiales</taxon>
        <taxon>Thermomonosporaceae</taxon>
        <taxon>Actinomadura</taxon>
    </lineage>
</organism>
<evidence type="ECO:0000256" key="4">
    <source>
        <dbReference type="ARBA" id="ARBA00022692"/>
    </source>
</evidence>
<keyword evidence="5 10" id="KW-1133">Transmembrane helix</keyword>
<evidence type="ECO:0000256" key="3">
    <source>
        <dbReference type="ARBA" id="ARBA00022475"/>
    </source>
</evidence>
<dbReference type="CDD" id="cd06173">
    <property type="entry name" value="MFS_MefA_like"/>
    <property type="match status" value="1"/>
</dbReference>